<dbReference type="Proteomes" id="UP000054279">
    <property type="component" value="Unassembled WGS sequence"/>
</dbReference>
<proteinExistence type="predicted"/>
<dbReference type="AlphaFoldDB" id="A0A0C9VPA9"/>
<dbReference type="OrthoDB" id="2994402at2759"/>
<sequence length="490" mass="54644">MANDIESFCQSCGQCQTAKTDNCRPPKVTQKCTVFDRIKDDQMGLQAKDSMLGLGCDTDEEEEEEEKEEEEEEEEPKKAGRPKTVAPETYRIYMMVPVATDEDGVKERVSMMSSASFSEVPEEIYIAIGCQNINEKPSLKYKIGRNGPIQRLLHAGHWDTLKEDYRSAVKSRKTSTTLTIEIKVDDKYLLDLHHTLKLKIGRSGTLKGKKKGSKIPEKPRNLNALSDESEEAEEGSNGSGYMDQHHHEAMELLKSILGTHVDITWNLLHQWVEAMVAYKRNPTADPDDEVSEKKPPRFGAFLQFYSDKLGGGAAVKSPSPEPVNNPAGLAALGIPPISALQLAYLYPQIMAAANGYQLPASGGFPLQAMMPPLQLAMRQQIPGSSHCPEVVDCPSSDGLSANISFPSILEFFDGLKDDRQGAQHNLEAFKDKFLEQKIIYLDELKGLTAKDYVQDFNFLFGDTRFIEMVVTKEIRRIEKAHKASHQIQCG</sequence>
<keyword evidence="3" id="KW-1185">Reference proteome</keyword>
<name>A0A0C9VPA9_SPHS4</name>
<dbReference type="EMBL" id="KN837148">
    <property type="protein sequence ID" value="KIJ39960.1"/>
    <property type="molecule type" value="Genomic_DNA"/>
</dbReference>
<evidence type="ECO:0000256" key="1">
    <source>
        <dbReference type="SAM" id="MobiDB-lite"/>
    </source>
</evidence>
<organism evidence="2 3">
    <name type="scientific">Sphaerobolus stellatus (strain SS14)</name>
    <dbReference type="NCBI Taxonomy" id="990650"/>
    <lineage>
        <taxon>Eukaryota</taxon>
        <taxon>Fungi</taxon>
        <taxon>Dikarya</taxon>
        <taxon>Basidiomycota</taxon>
        <taxon>Agaricomycotina</taxon>
        <taxon>Agaricomycetes</taxon>
        <taxon>Phallomycetidae</taxon>
        <taxon>Geastrales</taxon>
        <taxon>Sphaerobolaceae</taxon>
        <taxon>Sphaerobolus</taxon>
    </lineage>
</organism>
<feature type="region of interest" description="Disordered" evidence="1">
    <location>
        <begin position="48"/>
        <end position="83"/>
    </location>
</feature>
<reference evidence="2 3" key="1">
    <citation type="submission" date="2014-06" db="EMBL/GenBank/DDBJ databases">
        <title>Evolutionary Origins and Diversification of the Mycorrhizal Mutualists.</title>
        <authorList>
            <consortium name="DOE Joint Genome Institute"/>
            <consortium name="Mycorrhizal Genomics Consortium"/>
            <person name="Kohler A."/>
            <person name="Kuo A."/>
            <person name="Nagy L.G."/>
            <person name="Floudas D."/>
            <person name="Copeland A."/>
            <person name="Barry K.W."/>
            <person name="Cichocki N."/>
            <person name="Veneault-Fourrey C."/>
            <person name="LaButti K."/>
            <person name="Lindquist E.A."/>
            <person name="Lipzen A."/>
            <person name="Lundell T."/>
            <person name="Morin E."/>
            <person name="Murat C."/>
            <person name="Riley R."/>
            <person name="Ohm R."/>
            <person name="Sun H."/>
            <person name="Tunlid A."/>
            <person name="Henrissat B."/>
            <person name="Grigoriev I.V."/>
            <person name="Hibbett D.S."/>
            <person name="Martin F."/>
        </authorList>
    </citation>
    <scope>NUCLEOTIDE SEQUENCE [LARGE SCALE GENOMIC DNA]</scope>
    <source>
        <strain evidence="2 3">SS14</strain>
    </source>
</reference>
<feature type="region of interest" description="Disordered" evidence="1">
    <location>
        <begin position="205"/>
        <end position="242"/>
    </location>
</feature>
<feature type="compositionally biased region" description="Acidic residues" evidence="1">
    <location>
        <begin position="57"/>
        <end position="74"/>
    </location>
</feature>
<dbReference type="HOGENOM" id="CLU_492725_0_0_1"/>
<protein>
    <submittedName>
        <fullName evidence="2">Uncharacterized protein</fullName>
    </submittedName>
</protein>
<gene>
    <name evidence="2" type="ORF">M422DRAFT_257278</name>
</gene>
<evidence type="ECO:0000313" key="3">
    <source>
        <dbReference type="Proteomes" id="UP000054279"/>
    </source>
</evidence>
<accession>A0A0C9VPA9</accession>
<evidence type="ECO:0000313" key="2">
    <source>
        <dbReference type="EMBL" id="KIJ39960.1"/>
    </source>
</evidence>